<comment type="similarity">
    <text evidence="7">Belongs to the binding-protein-dependent transport system permease family.</text>
</comment>
<name>A0A926ICR8_9FIRM</name>
<feature type="transmembrane region" description="Helical" evidence="7">
    <location>
        <begin position="81"/>
        <end position="104"/>
    </location>
</feature>
<dbReference type="Pfam" id="PF00528">
    <property type="entry name" value="BPD_transp_1"/>
    <property type="match status" value="1"/>
</dbReference>
<dbReference type="GO" id="GO:0005886">
    <property type="term" value="C:plasma membrane"/>
    <property type="evidence" value="ECO:0007669"/>
    <property type="project" value="UniProtKB-SubCell"/>
</dbReference>
<dbReference type="PANTHER" id="PTHR43744">
    <property type="entry name" value="ABC TRANSPORTER PERMEASE PROTEIN MG189-RELATED-RELATED"/>
    <property type="match status" value="1"/>
</dbReference>
<evidence type="ECO:0000313" key="10">
    <source>
        <dbReference type="Proteomes" id="UP000655830"/>
    </source>
</evidence>
<dbReference type="EMBL" id="JACRSY010000007">
    <property type="protein sequence ID" value="MBC8578977.1"/>
    <property type="molecule type" value="Genomic_DNA"/>
</dbReference>
<evidence type="ECO:0000256" key="5">
    <source>
        <dbReference type="ARBA" id="ARBA00022989"/>
    </source>
</evidence>
<dbReference type="SUPFAM" id="SSF161098">
    <property type="entry name" value="MetI-like"/>
    <property type="match status" value="1"/>
</dbReference>
<evidence type="ECO:0000313" key="9">
    <source>
        <dbReference type="EMBL" id="MBC8578977.1"/>
    </source>
</evidence>
<evidence type="ECO:0000256" key="4">
    <source>
        <dbReference type="ARBA" id="ARBA00022692"/>
    </source>
</evidence>
<dbReference type="Proteomes" id="UP000655830">
    <property type="component" value="Unassembled WGS sequence"/>
</dbReference>
<dbReference type="CDD" id="cd06261">
    <property type="entry name" value="TM_PBP2"/>
    <property type="match status" value="1"/>
</dbReference>
<reference evidence="9" key="1">
    <citation type="submission" date="2020-08" db="EMBL/GenBank/DDBJ databases">
        <title>Genome public.</title>
        <authorList>
            <person name="Liu C."/>
            <person name="Sun Q."/>
        </authorList>
    </citation>
    <scope>NUCLEOTIDE SEQUENCE</scope>
    <source>
        <strain evidence="9">NSJ-12</strain>
    </source>
</reference>
<protein>
    <submittedName>
        <fullName evidence="9">Carbohydrate ABC transporter permease</fullName>
    </submittedName>
</protein>
<keyword evidence="2 7" id="KW-0813">Transport</keyword>
<evidence type="ECO:0000259" key="8">
    <source>
        <dbReference type="PROSITE" id="PS50928"/>
    </source>
</evidence>
<evidence type="ECO:0000256" key="3">
    <source>
        <dbReference type="ARBA" id="ARBA00022475"/>
    </source>
</evidence>
<dbReference type="Gene3D" id="1.10.3720.10">
    <property type="entry name" value="MetI-like"/>
    <property type="match status" value="1"/>
</dbReference>
<keyword evidence="5 7" id="KW-1133">Transmembrane helix</keyword>
<dbReference type="AlphaFoldDB" id="A0A926ICR8"/>
<evidence type="ECO:0000256" key="1">
    <source>
        <dbReference type="ARBA" id="ARBA00004651"/>
    </source>
</evidence>
<feature type="transmembrane region" description="Helical" evidence="7">
    <location>
        <begin position="143"/>
        <end position="164"/>
    </location>
</feature>
<feature type="transmembrane region" description="Helical" evidence="7">
    <location>
        <begin position="265"/>
        <end position="282"/>
    </location>
</feature>
<keyword evidence="4 7" id="KW-0812">Transmembrane</keyword>
<accession>A0A926ICR8</accession>
<keyword evidence="10" id="KW-1185">Reference proteome</keyword>
<evidence type="ECO:0000256" key="2">
    <source>
        <dbReference type="ARBA" id="ARBA00022448"/>
    </source>
</evidence>
<comment type="subcellular location">
    <subcellularLocation>
        <location evidence="1 7">Cell membrane</location>
        <topology evidence="1 7">Multi-pass membrane protein</topology>
    </subcellularLocation>
</comment>
<feature type="transmembrane region" description="Helical" evidence="7">
    <location>
        <begin position="185"/>
        <end position="207"/>
    </location>
</feature>
<dbReference type="PROSITE" id="PS50928">
    <property type="entry name" value="ABC_TM1"/>
    <property type="match status" value="1"/>
</dbReference>
<sequence>MEKYWKETKYTKLFDVVNHIFLITFTIMMLYPLWDQFVISITDTSYQTIGSAFLWPEKVTLDAYKELFSDTKMLRGLGVSVLRVVVGTASTLFCTGLLAYVTTIKQFKGRTFLRRVYIFTMYFSGGLIPFYLLMISLKLNNTFWIYILPGLCSAYYMLLIASYIQNIPASLFEAARIDGCHELGIYVRLVLPICKPVFAAIAVYLAVGHWNSWFDVLIYNPSGAWDTLQVYLRRILLEAEAFSRIQNVSQAEAAARAISGENLKAATTMAVTVPILIVYPFFQKYFISGITIGAVKE</sequence>
<comment type="caution">
    <text evidence="9">The sequence shown here is derived from an EMBL/GenBank/DDBJ whole genome shotgun (WGS) entry which is preliminary data.</text>
</comment>
<dbReference type="PANTHER" id="PTHR43744:SF9">
    <property type="entry name" value="POLYGALACTURONAN_RHAMNOGALACTURONAN TRANSPORT SYSTEM PERMEASE PROTEIN YTCP"/>
    <property type="match status" value="1"/>
</dbReference>
<dbReference type="InterPro" id="IPR000515">
    <property type="entry name" value="MetI-like"/>
</dbReference>
<proteinExistence type="inferred from homology"/>
<keyword evidence="3" id="KW-1003">Cell membrane</keyword>
<keyword evidence="6 7" id="KW-0472">Membrane</keyword>
<dbReference type="RefSeq" id="WP_249332144.1">
    <property type="nucleotide sequence ID" value="NZ_JACRSY010000007.1"/>
</dbReference>
<feature type="transmembrane region" description="Helical" evidence="7">
    <location>
        <begin position="12"/>
        <end position="34"/>
    </location>
</feature>
<feature type="domain" description="ABC transmembrane type-1" evidence="8">
    <location>
        <begin position="77"/>
        <end position="282"/>
    </location>
</feature>
<evidence type="ECO:0000256" key="7">
    <source>
        <dbReference type="RuleBase" id="RU363032"/>
    </source>
</evidence>
<gene>
    <name evidence="9" type="ORF">H8718_05445</name>
</gene>
<organism evidence="9 10">
    <name type="scientific">Zhenhengia yiwuensis</name>
    <dbReference type="NCBI Taxonomy" id="2763666"/>
    <lineage>
        <taxon>Bacteria</taxon>
        <taxon>Bacillati</taxon>
        <taxon>Bacillota</taxon>
        <taxon>Clostridia</taxon>
        <taxon>Lachnospirales</taxon>
        <taxon>Lachnospiraceae</taxon>
        <taxon>Zhenhengia</taxon>
    </lineage>
</organism>
<feature type="transmembrane region" description="Helical" evidence="7">
    <location>
        <begin position="116"/>
        <end position="137"/>
    </location>
</feature>
<evidence type="ECO:0000256" key="6">
    <source>
        <dbReference type="ARBA" id="ARBA00023136"/>
    </source>
</evidence>
<dbReference type="InterPro" id="IPR035906">
    <property type="entry name" value="MetI-like_sf"/>
</dbReference>
<dbReference type="GO" id="GO:0055085">
    <property type="term" value="P:transmembrane transport"/>
    <property type="evidence" value="ECO:0007669"/>
    <property type="project" value="InterPro"/>
</dbReference>